<feature type="region of interest" description="Disordered" evidence="1">
    <location>
        <begin position="86"/>
        <end position="145"/>
    </location>
</feature>
<dbReference type="KEGG" id="nja:NSJP_3022"/>
<dbReference type="Proteomes" id="UP000192042">
    <property type="component" value="Chromosome I"/>
</dbReference>
<evidence type="ECO:0000313" key="3">
    <source>
        <dbReference type="EMBL" id="SLM49189.1"/>
    </source>
</evidence>
<keyword evidence="4" id="KW-1185">Reference proteome</keyword>
<organism evidence="3 4">
    <name type="scientific">Nitrospira japonica</name>
    <dbReference type="NCBI Taxonomy" id="1325564"/>
    <lineage>
        <taxon>Bacteria</taxon>
        <taxon>Pseudomonadati</taxon>
        <taxon>Nitrospirota</taxon>
        <taxon>Nitrospiria</taxon>
        <taxon>Nitrospirales</taxon>
        <taxon>Nitrospiraceae</taxon>
        <taxon>Nitrospira</taxon>
    </lineage>
</organism>
<feature type="signal peptide" evidence="2">
    <location>
        <begin position="1"/>
        <end position="29"/>
    </location>
</feature>
<name>A0A1W1I8J9_9BACT</name>
<accession>A0A1W1I8J9</accession>
<reference evidence="3 4" key="1">
    <citation type="submission" date="2017-03" db="EMBL/GenBank/DDBJ databases">
        <authorList>
            <person name="Afonso C.L."/>
            <person name="Miller P.J."/>
            <person name="Scott M.A."/>
            <person name="Spackman E."/>
            <person name="Goraichik I."/>
            <person name="Dimitrov K.M."/>
            <person name="Suarez D.L."/>
            <person name="Swayne D.E."/>
        </authorList>
    </citation>
    <scope>NUCLEOTIDE SEQUENCE [LARGE SCALE GENOMIC DNA]</scope>
    <source>
        <strain evidence="3">Genome sequencing of Nitrospira japonica strain NJ11</strain>
    </source>
</reference>
<dbReference type="AlphaFoldDB" id="A0A1W1I8J9"/>
<feature type="chain" id="PRO_5012212953" evidence="2">
    <location>
        <begin position="30"/>
        <end position="145"/>
    </location>
</feature>
<evidence type="ECO:0000256" key="1">
    <source>
        <dbReference type="SAM" id="MobiDB-lite"/>
    </source>
</evidence>
<sequence length="145" mass="15526">MMSRCWIRCGGVAMLLMYMCLSHTIPAKAEPIKNPDKCKGGVPDGAFHCLNKPGQWVECNGSGDYMCCAPNAQGGKDCEQIESFQTPKNPKANMGAVHGGQLQVAPTNPPPRTTPVPKAGMNAPIMRRGVEGEESTAPPQEETNK</sequence>
<dbReference type="EMBL" id="LT828648">
    <property type="protein sequence ID" value="SLM49189.1"/>
    <property type="molecule type" value="Genomic_DNA"/>
</dbReference>
<proteinExistence type="predicted"/>
<keyword evidence="2" id="KW-0732">Signal</keyword>
<protein>
    <submittedName>
        <fullName evidence="3">Uncharacterized protein</fullName>
    </submittedName>
</protein>
<dbReference type="STRING" id="1325564.NSJP_3022"/>
<evidence type="ECO:0000256" key="2">
    <source>
        <dbReference type="SAM" id="SignalP"/>
    </source>
</evidence>
<gene>
    <name evidence="3" type="ORF">NSJP_3022</name>
</gene>
<evidence type="ECO:0000313" key="4">
    <source>
        <dbReference type="Proteomes" id="UP000192042"/>
    </source>
</evidence>